<dbReference type="AlphaFoldDB" id="A0A8J2KFT7"/>
<name>A0A8J2KFT7_9HEXA</name>
<reference evidence="2" key="1">
    <citation type="submission" date="2021-06" db="EMBL/GenBank/DDBJ databases">
        <authorList>
            <person name="Hodson N. C."/>
            <person name="Mongue J. A."/>
            <person name="Jaron S. K."/>
        </authorList>
    </citation>
    <scope>NUCLEOTIDE SEQUENCE</scope>
</reference>
<feature type="region of interest" description="Disordered" evidence="1">
    <location>
        <begin position="1"/>
        <end position="21"/>
    </location>
</feature>
<proteinExistence type="predicted"/>
<feature type="non-terminal residue" evidence="2">
    <location>
        <position position="21"/>
    </location>
</feature>
<organism evidence="2 3">
    <name type="scientific">Allacma fusca</name>
    <dbReference type="NCBI Taxonomy" id="39272"/>
    <lineage>
        <taxon>Eukaryota</taxon>
        <taxon>Metazoa</taxon>
        <taxon>Ecdysozoa</taxon>
        <taxon>Arthropoda</taxon>
        <taxon>Hexapoda</taxon>
        <taxon>Collembola</taxon>
        <taxon>Symphypleona</taxon>
        <taxon>Sminthuridae</taxon>
        <taxon>Allacma</taxon>
    </lineage>
</organism>
<evidence type="ECO:0000313" key="2">
    <source>
        <dbReference type="EMBL" id="CAG7785805.1"/>
    </source>
</evidence>
<feature type="compositionally biased region" description="Basic and acidic residues" evidence="1">
    <location>
        <begin position="7"/>
        <end position="21"/>
    </location>
</feature>
<sequence length="21" mass="2458">MRKLKTRPSDDKVDAKTEQNP</sequence>
<comment type="caution">
    <text evidence="2">The sequence shown here is derived from an EMBL/GenBank/DDBJ whole genome shotgun (WGS) entry which is preliminary data.</text>
</comment>
<dbReference type="EMBL" id="CAJVCH010304508">
    <property type="protein sequence ID" value="CAG7785805.1"/>
    <property type="molecule type" value="Genomic_DNA"/>
</dbReference>
<evidence type="ECO:0000256" key="1">
    <source>
        <dbReference type="SAM" id="MobiDB-lite"/>
    </source>
</evidence>
<evidence type="ECO:0000313" key="3">
    <source>
        <dbReference type="Proteomes" id="UP000708208"/>
    </source>
</evidence>
<gene>
    <name evidence="2" type="ORF">AFUS01_LOCUS24409</name>
</gene>
<protein>
    <submittedName>
        <fullName evidence="2">Uncharacterized protein</fullName>
    </submittedName>
</protein>
<accession>A0A8J2KFT7</accession>
<dbReference type="Proteomes" id="UP000708208">
    <property type="component" value="Unassembled WGS sequence"/>
</dbReference>
<keyword evidence="3" id="KW-1185">Reference proteome</keyword>